<dbReference type="RefSeq" id="WP_074474168.1">
    <property type="nucleotide sequence ID" value="NZ_FMCT01000004.1"/>
</dbReference>
<sequence>MKPYVGEASSDYTDRCAYARTPSSPKCVSRATVHVLVDDPTHGVVALATCTEHSPHARAAAPVVGEHRYGSFCGLPSTRWAGDRCELDDSGCEPGVSR</sequence>
<dbReference type="EMBL" id="FMCT01000004">
    <property type="protein sequence ID" value="SCF01073.1"/>
    <property type="molecule type" value="Genomic_DNA"/>
</dbReference>
<dbReference type="AlphaFoldDB" id="A0A1C4WY02"/>
<name>A0A1C4WY02_9ACTN</name>
<dbReference type="Proteomes" id="UP000183585">
    <property type="component" value="Unassembled WGS sequence"/>
</dbReference>
<keyword evidence="2" id="KW-1185">Reference proteome</keyword>
<evidence type="ECO:0000313" key="2">
    <source>
        <dbReference type="Proteomes" id="UP000183585"/>
    </source>
</evidence>
<accession>A0A1C4WY02</accession>
<evidence type="ECO:0000313" key="1">
    <source>
        <dbReference type="EMBL" id="SCF01073.1"/>
    </source>
</evidence>
<proteinExistence type="predicted"/>
<organism evidence="1 2">
    <name type="scientific">Micromonospora carbonacea</name>
    <dbReference type="NCBI Taxonomy" id="47853"/>
    <lineage>
        <taxon>Bacteria</taxon>
        <taxon>Bacillati</taxon>
        <taxon>Actinomycetota</taxon>
        <taxon>Actinomycetes</taxon>
        <taxon>Micromonosporales</taxon>
        <taxon>Micromonosporaceae</taxon>
        <taxon>Micromonospora</taxon>
    </lineage>
</organism>
<gene>
    <name evidence="1" type="ORF">GA0070563_104105</name>
</gene>
<reference evidence="2" key="1">
    <citation type="submission" date="2016-06" db="EMBL/GenBank/DDBJ databases">
        <authorList>
            <person name="Varghese N."/>
            <person name="Submissions Spin"/>
        </authorList>
    </citation>
    <scope>NUCLEOTIDE SEQUENCE [LARGE SCALE GENOMIC DNA]</scope>
    <source>
        <strain evidence="2">DSM 43168</strain>
    </source>
</reference>
<protein>
    <submittedName>
        <fullName evidence="1">Uncharacterized protein</fullName>
    </submittedName>
</protein>